<reference evidence="3 4" key="1">
    <citation type="submission" date="2012-02" db="EMBL/GenBank/DDBJ databases">
        <title>Whole genome shotgun sequence of Gordonia sputi NBRC 100414.</title>
        <authorList>
            <person name="Yoshida I."/>
            <person name="Hosoyama A."/>
            <person name="Tsuchikane K."/>
            <person name="Katsumata H."/>
            <person name="Yamazaki S."/>
            <person name="Fujita N."/>
        </authorList>
    </citation>
    <scope>NUCLEOTIDE SEQUENCE [LARGE SCALE GENOMIC DNA]</scope>
    <source>
        <strain evidence="3 4">NBRC 100414</strain>
    </source>
</reference>
<comment type="caution">
    <text evidence="3">The sequence shown here is derived from an EMBL/GenBank/DDBJ whole genome shotgun (WGS) entry which is preliminary data.</text>
</comment>
<evidence type="ECO:0000256" key="1">
    <source>
        <dbReference type="SAM" id="MobiDB-lite"/>
    </source>
</evidence>
<dbReference type="EMBL" id="BAFC01000084">
    <property type="protein sequence ID" value="GAB40043.1"/>
    <property type="molecule type" value="Genomic_DNA"/>
</dbReference>
<gene>
    <name evidence="3" type="ORF">GOSPT_086_00410</name>
</gene>
<feature type="compositionally biased region" description="Low complexity" evidence="1">
    <location>
        <begin position="172"/>
        <end position="182"/>
    </location>
</feature>
<name>H5U2T5_9ACTN</name>
<keyword evidence="2" id="KW-0472">Membrane</keyword>
<dbReference type="Proteomes" id="UP000005845">
    <property type="component" value="Unassembled WGS sequence"/>
</dbReference>
<keyword evidence="2" id="KW-0812">Transmembrane</keyword>
<evidence type="ECO:0000313" key="4">
    <source>
        <dbReference type="Proteomes" id="UP000005845"/>
    </source>
</evidence>
<feature type="region of interest" description="Disordered" evidence="1">
    <location>
        <begin position="164"/>
        <end position="196"/>
    </location>
</feature>
<keyword evidence="4" id="KW-1185">Reference proteome</keyword>
<keyword evidence="2" id="KW-1133">Transmembrane helix</keyword>
<accession>H5U2T5</accession>
<evidence type="ECO:0000256" key="2">
    <source>
        <dbReference type="SAM" id="Phobius"/>
    </source>
</evidence>
<dbReference type="AlphaFoldDB" id="H5U2T5"/>
<dbReference type="eggNOG" id="COG1159">
    <property type="taxonomic scope" value="Bacteria"/>
</dbReference>
<feature type="transmembrane region" description="Helical" evidence="2">
    <location>
        <begin position="356"/>
        <end position="376"/>
    </location>
</feature>
<sequence>MGSELSTLDAADSAAGVIPTPGVIPLYRVAVAAAEGVDVEPLVEACRAVAASKEGPTIDVVAFDPDRDNARTHAAVLVIDPASAVVDDEDVAALRELTSMVGHVALVCDRIESFWDWPRIVRGYRSELDPAGALPVFAVSAAAALAGAVGESGIGDLVDWFATPNAEPPARNPQARTQQATAPQPPTPAAVDSGDRVDPDALAIRRARLLALRDRGRADRLASLRAGIVRVRAQSSADIAARVRALVARAEHRGTSTTGSDVEVDAAWLDREIGRLVTDLDAITHTRLDAVASSTLVGLDVDDPPAHRDDEPIVARRDLSSGRRTGEDAMVLLIGASTGIGIGRLAVAPLASVHTLQWISMPAALLLGLAVAVWVIRMRRAATTRAQVRTWVNDVLADVRARVERRVAMQLTEAESRIGGQVLRAYDRQGRRIADEIAEIDQRLKELRAAGGAVSGGRQ</sequence>
<evidence type="ECO:0000313" key="3">
    <source>
        <dbReference type="EMBL" id="GAB40043.1"/>
    </source>
</evidence>
<organism evidence="3 4">
    <name type="scientific">Gordonia sputi NBRC 100414</name>
    <dbReference type="NCBI Taxonomy" id="1089453"/>
    <lineage>
        <taxon>Bacteria</taxon>
        <taxon>Bacillati</taxon>
        <taxon>Actinomycetota</taxon>
        <taxon>Actinomycetes</taxon>
        <taxon>Mycobacteriales</taxon>
        <taxon>Gordoniaceae</taxon>
        <taxon>Gordonia</taxon>
    </lineage>
</organism>
<proteinExistence type="predicted"/>
<dbReference type="RefSeq" id="WP_005207051.1">
    <property type="nucleotide sequence ID" value="NZ_BAFC01000084.1"/>
</dbReference>
<protein>
    <submittedName>
        <fullName evidence="3">Uncharacterized protein</fullName>
    </submittedName>
</protein>